<protein>
    <recommendedName>
        <fullName evidence="3 9">Flagellar biosynthetic protein FliQ</fullName>
    </recommendedName>
</protein>
<feature type="transmembrane region" description="Helical" evidence="9">
    <location>
        <begin position="20"/>
        <end position="39"/>
    </location>
</feature>
<comment type="similarity">
    <text evidence="2 9">Belongs to the FliQ/MopD/SpaQ family.</text>
</comment>
<accession>A0A0C7P032</accession>
<dbReference type="Pfam" id="PF01313">
    <property type="entry name" value="Bac_export_3"/>
    <property type="match status" value="1"/>
</dbReference>
<dbReference type="RefSeq" id="WP_045088262.1">
    <property type="nucleotide sequence ID" value="NZ_LN824141.1"/>
</dbReference>
<dbReference type="KEGG" id="dtn:DTL3_1609"/>
<evidence type="ECO:0000256" key="8">
    <source>
        <dbReference type="ARBA" id="ARBA00023143"/>
    </source>
</evidence>
<name>A0A0C7P032_DEFTU</name>
<dbReference type="InterPro" id="IPR002191">
    <property type="entry name" value="Bac_export_3"/>
</dbReference>
<keyword evidence="10" id="KW-0282">Flagellum</keyword>
<evidence type="ECO:0000313" key="11">
    <source>
        <dbReference type="Proteomes" id="UP000032809"/>
    </source>
</evidence>
<evidence type="ECO:0000256" key="9">
    <source>
        <dbReference type="RuleBase" id="RU364090"/>
    </source>
</evidence>
<dbReference type="GO" id="GO:0044780">
    <property type="term" value="P:bacterial-type flagellum assembly"/>
    <property type="evidence" value="ECO:0007669"/>
    <property type="project" value="InterPro"/>
</dbReference>
<evidence type="ECO:0000256" key="4">
    <source>
        <dbReference type="ARBA" id="ARBA00022475"/>
    </source>
</evidence>
<dbReference type="GO" id="GO:0005886">
    <property type="term" value="C:plasma membrane"/>
    <property type="evidence" value="ECO:0007669"/>
    <property type="project" value="UniProtKB-SubCell"/>
</dbReference>
<keyword evidence="10" id="KW-0966">Cell projection</keyword>
<evidence type="ECO:0000256" key="6">
    <source>
        <dbReference type="ARBA" id="ARBA00022989"/>
    </source>
</evidence>
<comment type="function">
    <text evidence="9">Role in flagellar biosynthesis.</text>
</comment>
<dbReference type="GO" id="GO:0009425">
    <property type="term" value="C:bacterial-type flagellum basal body"/>
    <property type="evidence" value="ECO:0007669"/>
    <property type="project" value="UniProtKB-SubCell"/>
</dbReference>
<reference evidence="11" key="1">
    <citation type="submission" date="2014-11" db="EMBL/GenBank/DDBJ databases">
        <authorList>
            <person name="Wibberg D."/>
        </authorList>
    </citation>
    <scope>NUCLEOTIDE SEQUENCE [LARGE SCALE GENOMIC DNA]</scope>
    <source>
        <strain evidence="11">L3</strain>
    </source>
</reference>
<organism evidence="10 11">
    <name type="scientific">Defluviitoga tunisiensis</name>
    <dbReference type="NCBI Taxonomy" id="1006576"/>
    <lineage>
        <taxon>Bacteria</taxon>
        <taxon>Thermotogati</taxon>
        <taxon>Thermotogota</taxon>
        <taxon>Thermotogae</taxon>
        <taxon>Petrotogales</taxon>
        <taxon>Petrotogaceae</taxon>
        <taxon>Defluviitoga</taxon>
    </lineage>
</organism>
<feature type="transmembrane region" description="Helical" evidence="9">
    <location>
        <begin position="51"/>
        <end position="70"/>
    </location>
</feature>
<dbReference type="HOGENOM" id="CLU_164516_0_1_0"/>
<gene>
    <name evidence="9 10" type="primary">fliQ</name>
    <name evidence="10" type="ORF">DTL3_1609</name>
</gene>
<keyword evidence="7 9" id="KW-0472">Membrane</keyword>
<dbReference type="Proteomes" id="UP000032809">
    <property type="component" value="Chromosome I"/>
</dbReference>
<evidence type="ECO:0000313" key="10">
    <source>
        <dbReference type="EMBL" id="CEP78898.1"/>
    </source>
</evidence>
<dbReference type="AlphaFoldDB" id="A0A0C7P032"/>
<keyword evidence="6 9" id="KW-1133">Transmembrane helix</keyword>
<evidence type="ECO:0000256" key="3">
    <source>
        <dbReference type="ARBA" id="ARBA00021718"/>
    </source>
</evidence>
<dbReference type="PIRSF" id="PIRSF004669">
    <property type="entry name" value="FliQ"/>
    <property type="match status" value="1"/>
</dbReference>
<keyword evidence="11" id="KW-1185">Reference proteome</keyword>
<comment type="subcellular location">
    <subcellularLocation>
        <location evidence="1 9">Cell membrane</location>
        <topology evidence="1">Multi-pass membrane protein</topology>
    </subcellularLocation>
    <subcellularLocation>
        <location evidence="9">Bacterial flagellum basal body</location>
    </subcellularLocation>
</comment>
<keyword evidence="5 9" id="KW-0812">Transmembrane</keyword>
<dbReference type="PRINTS" id="PR00952">
    <property type="entry name" value="TYPE3IMQPROT"/>
</dbReference>
<evidence type="ECO:0000256" key="5">
    <source>
        <dbReference type="ARBA" id="ARBA00022692"/>
    </source>
</evidence>
<dbReference type="PANTHER" id="PTHR34040">
    <property type="entry name" value="FLAGELLAR BIOSYNTHETIC PROTEIN FLIQ"/>
    <property type="match status" value="1"/>
</dbReference>
<sequence length="88" mass="10140">MTEEVLIEIFEEGIWVFLKVISPILLISVAVGLIISIFQAVTQLHEQTLTFAPKIIITFLVLILLFSWIMQNLADFTFNLFTYYLGMI</sequence>
<dbReference type="NCBIfam" id="TIGR01402">
    <property type="entry name" value="fliQ"/>
    <property type="match status" value="1"/>
</dbReference>
<keyword evidence="10" id="KW-0969">Cilium</keyword>
<evidence type="ECO:0000256" key="2">
    <source>
        <dbReference type="ARBA" id="ARBA00006156"/>
    </source>
</evidence>
<dbReference type="PATRIC" id="fig|1006576.9.peg.1605"/>
<dbReference type="OrthoDB" id="9806440at2"/>
<evidence type="ECO:0000256" key="7">
    <source>
        <dbReference type="ARBA" id="ARBA00023136"/>
    </source>
</evidence>
<dbReference type="STRING" id="1006576.DTL3_1609"/>
<dbReference type="GO" id="GO:0009306">
    <property type="term" value="P:protein secretion"/>
    <property type="evidence" value="ECO:0007669"/>
    <property type="project" value="InterPro"/>
</dbReference>
<dbReference type="PANTHER" id="PTHR34040:SF2">
    <property type="entry name" value="FLAGELLAR BIOSYNTHETIC PROTEIN FLIQ"/>
    <property type="match status" value="1"/>
</dbReference>
<proteinExistence type="inferred from homology"/>
<evidence type="ECO:0000256" key="1">
    <source>
        <dbReference type="ARBA" id="ARBA00004651"/>
    </source>
</evidence>
<keyword evidence="8 9" id="KW-0975">Bacterial flagellum</keyword>
<dbReference type="InterPro" id="IPR006305">
    <property type="entry name" value="FliQ"/>
</dbReference>
<keyword evidence="4 9" id="KW-1003">Cell membrane</keyword>
<dbReference type="EMBL" id="LN824141">
    <property type="protein sequence ID" value="CEP78898.1"/>
    <property type="molecule type" value="Genomic_DNA"/>
</dbReference>